<gene>
    <name evidence="3" type="ORF">SAMN04489806_2387</name>
</gene>
<dbReference type="Pfam" id="PF00156">
    <property type="entry name" value="Pribosyltran"/>
    <property type="match status" value="1"/>
</dbReference>
<evidence type="ECO:0000259" key="2">
    <source>
        <dbReference type="Pfam" id="PF00156"/>
    </source>
</evidence>
<dbReference type="PANTHER" id="PTHR47505">
    <property type="entry name" value="DNA UTILIZATION PROTEIN YHGH"/>
    <property type="match status" value="1"/>
</dbReference>
<keyword evidence="4" id="KW-1185">Reference proteome</keyword>
<dbReference type="CDD" id="cd06223">
    <property type="entry name" value="PRTases_typeI"/>
    <property type="match status" value="1"/>
</dbReference>
<dbReference type="RefSeq" id="WP_091184505.1">
    <property type="nucleotide sequence ID" value="NZ_FNRY01000001.1"/>
</dbReference>
<feature type="domain" description="Phosphoribosyltransferase" evidence="2">
    <location>
        <begin position="180"/>
        <end position="230"/>
    </location>
</feature>
<dbReference type="InterPro" id="IPR000836">
    <property type="entry name" value="PRTase_dom"/>
</dbReference>
<dbReference type="EMBL" id="FNRY01000001">
    <property type="protein sequence ID" value="SEC02081.1"/>
    <property type="molecule type" value="Genomic_DNA"/>
</dbReference>
<accession>A0A1H4P3Q9</accession>
<dbReference type="InterPro" id="IPR029057">
    <property type="entry name" value="PRTase-like"/>
</dbReference>
<dbReference type="PANTHER" id="PTHR47505:SF1">
    <property type="entry name" value="DNA UTILIZATION PROTEIN YHGH"/>
    <property type="match status" value="1"/>
</dbReference>
<dbReference type="STRING" id="640635.SAMN04489806_2387"/>
<dbReference type="SUPFAM" id="SSF53271">
    <property type="entry name" value="PRTase-like"/>
    <property type="match status" value="1"/>
</dbReference>
<sequence>MARHASLPWPRSLIQSIGRALARSASEAVALVFPVACAGCGTADAAVCGPCKSELLSGVLRREVAGTLVFSAAAYLGPVKRMLLAFKRHGRTDAAGALAAGLARAIDAALEASEGGGVELVPVPATRRGDRARGYRPVELMLKRAGYRPSRVLRWKRRPRDQIGLGIRSRNENLGQALGPRRELAGRRFIVIDDVVTTGATLAEAVRAVREGGGHVVACATVASTPRRRDSPGGIEA</sequence>
<dbReference type="Gene3D" id="3.40.50.2020">
    <property type="match status" value="1"/>
</dbReference>
<protein>
    <submittedName>
        <fullName evidence="3">ComF family protein</fullName>
    </submittedName>
</protein>
<dbReference type="OrthoDB" id="5242900at2"/>
<reference evidence="3 4" key="1">
    <citation type="submission" date="2016-10" db="EMBL/GenBank/DDBJ databases">
        <authorList>
            <person name="de Groot N.N."/>
        </authorList>
    </citation>
    <scope>NUCLEOTIDE SEQUENCE [LARGE SCALE GENOMIC DNA]</scope>
    <source>
        <strain evidence="3 4">DSM 21799</strain>
    </source>
</reference>
<dbReference type="AlphaFoldDB" id="A0A1H4P3Q9"/>
<comment type="similarity">
    <text evidence="1">Belongs to the ComF/GntX family.</text>
</comment>
<evidence type="ECO:0000256" key="1">
    <source>
        <dbReference type="ARBA" id="ARBA00008007"/>
    </source>
</evidence>
<name>A0A1H4P3Q9_9MICO</name>
<dbReference type="Proteomes" id="UP000199183">
    <property type="component" value="Unassembled WGS sequence"/>
</dbReference>
<organism evidence="3 4">
    <name type="scientific">Paramicrobacterium humi</name>
    <dbReference type="NCBI Taxonomy" id="640635"/>
    <lineage>
        <taxon>Bacteria</taxon>
        <taxon>Bacillati</taxon>
        <taxon>Actinomycetota</taxon>
        <taxon>Actinomycetes</taxon>
        <taxon>Micrococcales</taxon>
        <taxon>Microbacteriaceae</taxon>
        <taxon>Paramicrobacterium</taxon>
    </lineage>
</organism>
<proteinExistence type="inferred from homology"/>
<evidence type="ECO:0000313" key="3">
    <source>
        <dbReference type="EMBL" id="SEC02081.1"/>
    </source>
</evidence>
<evidence type="ECO:0000313" key="4">
    <source>
        <dbReference type="Proteomes" id="UP000199183"/>
    </source>
</evidence>
<dbReference type="InterPro" id="IPR051910">
    <property type="entry name" value="ComF/GntX_DNA_util-trans"/>
</dbReference>